<keyword evidence="10" id="KW-0961">Cell wall biogenesis/degradation</keyword>
<feature type="transmembrane region" description="Helical" evidence="13">
    <location>
        <begin position="20"/>
        <end position="40"/>
    </location>
</feature>
<dbReference type="GO" id="GO:0051301">
    <property type="term" value="P:cell division"/>
    <property type="evidence" value="ECO:0007669"/>
    <property type="project" value="InterPro"/>
</dbReference>
<evidence type="ECO:0000256" key="1">
    <source>
        <dbReference type="ARBA" id="ARBA00004141"/>
    </source>
</evidence>
<sequence length="431" mass="48102">MLYAQPRPGQELSTGKLDWLTVALYAACVIAGWFNIFAAVYDPELHQSIFDFGINSGKQLIWIGSSFVLILLIMIVDFKFFEAFAFILYGIILVALVGVIFLAHDVHGAKAWFEIGSIRIQPSEFAKFVTALTLAKYLGDNEIKFDDTRTQLVCGAIIGIPAILILKQNDTGSALVFGAFILVLYREGLTPWVLILPIIAAVIVILSLIIEHVYLHIAVWVIIGLVILNLRWKSPRNILMSIGGGAFVSAMIELVGFFMFNVLQAHQRDRIMVLLKPETVDQKKIGWQVLQSKIAIGSGGFWGKGFLNGTQTKFDFVPEQSTDFIFATIGEEQGWIGGLIVFILMIGLLCRIIALAERQRDRFSRIYGYCVACIIFFHFAVNLGMAIGLLPVIGIPLPFFSYGGSSLWSFTILLWIFLKLDSHRIEVLSRL</sequence>
<evidence type="ECO:0000313" key="14">
    <source>
        <dbReference type="EMBL" id="MDJ1502383.1"/>
    </source>
</evidence>
<feature type="transmembrane region" description="Helical" evidence="13">
    <location>
        <begin position="189"/>
        <end position="209"/>
    </location>
</feature>
<dbReference type="NCBIfam" id="NF037961">
    <property type="entry name" value="RodA_shape"/>
    <property type="match status" value="1"/>
</dbReference>
<dbReference type="GO" id="GO:0016757">
    <property type="term" value="F:glycosyltransferase activity"/>
    <property type="evidence" value="ECO:0007669"/>
    <property type="project" value="UniProtKB-KW"/>
</dbReference>
<dbReference type="EMBL" id="JASJOU010000005">
    <property type="protein sequence ID" value="MDJ1502383.1"/>
    <property type="molecule type" value="Genomic_DNA"/>
</dbReference>
<organism evidence="14 15">
    <name type="scientific">Xanthocytophaga agilis</name>
    <dbReference type="NCBI Taxonomy" id="3048010"/>
    <lineage>
        <taxon>Bacteria</taxon>
        <taxon>Pseudomonadati</taxon>
        <taxon>Bacteroidota</taxon>
        <taxon>Cytophagia</taxon>
        <taxon>Cytophagales</taxon>
        <taxon>Rhodocytophagaceae</taxon>
        <taxon>Xanthocytophaga</taxon>
    </lineage>
</organism>
<evidence type="ECO:0000256" key="11">
    <source>
        <dbReference type="ARBA" id="ARBA00032370"/>
    </source>
</evidence>
<feature type="transmembrane region" description="Helical" evidence="13">
    <location>
        <begin position="84"/>
        <end position="103"/>
    </location>
</feature>
<keyword evidence="9 13" id="KW-0472">Membrane</keyword>
<dbReference type="GO" id="GO:0008360">
    <property type="term" value="P:regulation of cell shape"/>
    <property type="evidence" value="ECO:0007669"/>
    <property type="project" value="UniProtKB-KW"/>
</dbReference>
<keyword evidence="3" id="KW-0328">Glycosyltransferase</keyword>
<dbReference type="GO" id="GO:0005886">
    <property type="term" value="C:plasma membrane"/>
    <property type="evidence" value="ECO:0007669"/>
    <property type="project" value="TreeGrafter"/>
</dbReference>
<dbReference type="InterPro" id="IPR001182">
    <property type="entry name" value="FtsW/RodA"/>
</dbReference>
<evidence type="ECO:0000256" key="5">
    <source>
        <dbReference type="ARBA" id="ARBA00022692"/>
    </source>
</evidence>
<dbReference type="GO" id="GO:0015648">
    <property type="term" value="F:lipid-linked peptidoglycan transporter activity"/>
    <property type="evidence" value="ECO:0007669"/>
    <property type="project" value="TreeGrafter"/>
</dbReference>
<feature type="transmembrane region" description="Helical" evidence="13">
    <location>
        <begin position="366"/>
        <end position="393"/>
    </location>
</feature>
<feature type="transmembrane region" description="Helical" evidence="13">
    <location>
        <begin position="60"/>
        <end position="78"/>
    </location>
</feature>
<accession>A0AAE3UH80</accession>
<keyword evidence="7" id="KW-0573">Peptidoglycan synthesis</keyword>
<comment type="caution">
    <text evidence="14">The sequence shown here is derived from an EMBL/GenBank/DDBJ whole genome shotgun (WGS) entry which is preliminary data.</text>
</comment>
<evidence type="ECO:0000256" key="8">
    <source>
        <dbReference type="ARBA" id="ARBA00022989"/>
    </source>
</evidence>
<dbReference type="NCBIfam" id="TIGR02210">
    <property type="entry name" value="rodA_shape"/>
    <property type="match status" value="1"/>
</dbReference>
<evidence type="ECO:0000256" key="7">
    <source>
        <dbReference type="ARBA" id="ARBA00022984"/>
    </source>
</evidence>
<evidence type="ECO:0000256" key="10">
    <source>
        <dbReference type="ARBA" id="ARBA00023316"/>
    </source>
</evidence>
<proteinExistence type="predicted"/>
<dbReference type="InterPro" id="IPR018365">
    <property type="entry name" value="Cell_cycle_FtsW-rel_CS"/>
</dbReference>
<protein>
    <recommendedName>
        <fullName evidence="12">Cell wall polymerase</fullName>
    </recommendedName>
    <alternativeName>
        <fullName evidence="11">Peptidoglycan polymerase</fullName>
    </alternativeName>
</protein>
<keyword evidence="2" id="KW-1003">Cell membrane</keyword>
<feature type="transmembrane region" description="Helical" evidence="13">
    <location>
        <begin position="215"/>
        <end position="232"/>
    </location>
</feature>
<comment type="subcellular location">
    <subcellularLocation>
        <location evidence="1">Membrane</location>
        <topology evidence="1">Multi-pass membrane protein</topology>
    </subcellularLocation>
</comment>
<feature type="transmembrane region" description="Helical" evidence="13">
    <location>
        <begin position="239"/>
        <end position="260"/>
    </location>
</feature>
<dbReference type="PROSITE" id="PS00428">
    <property type="entry name" value="FTSW_RODA_SPOVE"/>
    <property type="match status" value="1"/>
</dbReference>
<dbReference type="Pfam" id="PF01098">
    <property type="entry name" value="FTSW_RODA_SPOVE"/>
    <property type="match status" value="2"/>
</dbReference>
<evidence type="ECO:0000256" key="4">
    <source>
        <dbReference type="ARBA" id="ARBA00022679"/>
    </source>
</evidence>
<dbReference type="PANTHER" id="PTHR30474">
    <property type="entry name" value="CELL CYCLE PROTEIN"/>
    <property type="match status" value="1"/>
</dbReference>
<keyword evidence="4" id="KW-0808">Transferase</keyword>
<dbReference type="AlphaFoldDB" id="A0AAE3UH80"/>
<dbReference type="Proteomes" id="UP001232063">
    <property type="component" value="Unassembled WGS sequence"/>
</dbReference>
<dbReference type="RefSeq" id="WP_314512403.1">
    <property type="nucleotide sequence ID" value="NZ_JASJOU010000005.1"/>
</dbReference>
<keyword evidence="5 13" id="KW-0812">Transmembrane</keyword>
<name>A0AAE3UH80_9BACT</name>
<evidence type="ECO:0000256" key="6">
    <source>
        <dbReference type="ARBA" id="ARBA00022960"/>
    </source>
</evidence>
<dbReference type="InterPro" id="IPR011923">
    <property type="entry name" value="RodA/MrdB"/>
</dbReference>
<gene>
    <name evidence="14" type="primary">rodA</name>
    <name evidence="14" type="ORF">QNI22_17080</name>
</gene>
<keyword evidence="15" id="KW-1185">Reference proteome</keyword>
<dbReference type="GO" id="GO:0009252">
    <property type="term" value="P:peptidoglycan biosynthetic process"/>
    <property type="evidence" value="ECO:0007669"/>
    <property type="project" value="UniProtKB-KW"/>
</dbReference>
<dbReference type="PANTHER" id="PTHR30474:SF1">
    <property type="entry name" value="PEPTIDOGLYCAN GLYCOSYLTRANSFERASE MRDB"/>
    <property type="match status" value="1"/>
</dbReference>
<feature type="transmembrane region" description="Helical" evidence="13">
    <location>
        <begin position="399"/>
        <end position="418"/>
    </location>
</feature>
<evidence type="ECO:0000256" key="9">
    <source>
        <dbReference type="ARBA" id="ARBA00023136"/>
    </source>
</evidence>
<evidence type="ECO:0000256" key="2">
    <source>
        <dbReference type="ARBA" id="ARBA00022475"/>
    </source>
</evidence>
<keyword evidence="6" id="KW-0133">Cell shape</keyword>
<reference evidence="14" key="1">
    <citation type="submission" date="2023-05" db="EMBL/GenBank/DDBJ databases">
        <authorList>
            <person name="Zhang X."/>
        </authorList>
    </citation>
    <scope>NUCLEOTIDE SEQUENCE</scope>
    <source>
        <strain evidence="14">BD1B2-1</strain>
    </source>
</reference>
<evidence type="ECO:0000256" key="12">
    <source>
        <dbReference type="ARBA" id="ARBA00033270"/>
    </source>
</evidence>
<dbReference type="GO" id="GO:0071555">
    <property type="term" value="P:cell wall organization"/>
    <property type="evidence" value="ECO:0007669"/>
    <property type="project" value="UniProtKB-KW"/>
</dbReference>
<feature type="transmembrane region" description="Helical" evidence="13">
    <location>
        <begin position="334"/>
        <end position="354"/>
    </location>
</feature>
<evidence type="ECO:0000256" key="13">
    <source>
        <dbReference type="SAM" id="Phobius"/>
    </source>
</evidence>
<dbReference type="GO" id="GO:0032153">
    <property type="term" value="C:cell division site"/>
    <property type="evidence" value="ECO:0007669"/>
    <property type="project" value="TreeGrafter"/>
</dbReference>
<keyword evidence="8 13" id="KW-1133">Transmembrane helix</keyword>
<evidence type="ECO:0000313" key="15">
    <source>
        <dbReference type="Proteomes" id="UP001232063"/>
    </source>
</evidence>
<evidence type="ECO:0000256" key="3">
    <source>
        <dbReference type="ARBA" id="ARBA00022676"/>
    </source>
</evidence>